<feature type="region of interest" description="Disordered" evidence="3">
    <location>
        <begin position="1"/>
        <end position="95"/>
    </location>
</feature>
<feature type="compositionally biased region" description="Pro residues" evidence="3">
    <location>
        <begin position="1"/>
        <end position="11"/>
    </location>
</feature>
<name>A0A6B0QNK4_9CETA</name>
<evidence type="ECO:0000256" key="2">
    <source>
        <dbReference type="ARBA" id="ARBA00023054"/>
    </source>
</evidence>
<dbReference type="GO" id="GO:0008093">
    <property type="term" value="F:cytoskeletal anchor activity"/>
    <property type="evidence" value="ECO:0007669"/>
    <property type="project" value="InterPro"/>
</dbReference>
<dbReference type="AlphaFoldDB" id="A0A6B0QNK4"/>
<comment type="similarity">
    <text evidence="1">Belongs to the BicD family.</text>
</comment>
<reference evidence="4" key="1">
    <citation type="submission" date="2019-10" db="EMBL/GenBank/DDBJ databases">
        <title>The sequence and de novo assembly of the wild yak genome.</title>
        <authorList>
            <person name="Liu Y."/>
        </authorList>
    </citation>
    <scope>NUCLEOTIDE SEQUENCE [LARGE SCALE GENOMIC DNA]</scope>
    <source>
        <strain evidence="4">WY2019</strain>
    </source>
</reference>
<organism evidence="4 5">
    <name type="scientific">Bos mutus</name>
    <name type="common">wild yak</name>
    <dbReference type="NCBI Taxonomy" id="72004"/>
    <lineage>
        <taxon>Eukaryota</taxon>
        <taxon>Metazoa</taxon>
        <taxon>Chordata</taxon>
        <taxon>Craniata</taxon>
        <taxon>Vertebrata</taxon>
        <taxon>Euteleostomi</taxon>
        <taxon>Mammalia</taxon>
        <taxon>Eutheria</taxon>
        <taxon>Laurasiatheria</taxon>
        <taxon>Artiodactyla</taxon>
        <taxon>Ruminantia</taxon>
        <taxon>Pecora</taxon>
        <taxon>Bovidae</taxon>
        <taxon>Bovinae</taxon>
        <taxon>Bos</taxon>
    </lineage>
</organism>
<dbReference type="GO" id="GO:0005794">
    <property type="term" value="C:Golgi apparatus"/>
    <property type="evidence" value="ECO:0007669"/>
    <property type="project" value="TreeGrafter"/>
</dbReference>
<comment type="caution">
    <text evidence="4">The sequence shown here is derived from an EMBL/GenBank/DDBJ whole genome shotgun (WGS) entry which is preliminary data.</text>
</comment>
<dbReference type="PANTHER" id="PTHR31233:SF3">
    <property type="entry name" value="PROTEIN BICAUDAL D HOMOLOG 1"/>
    <property type="match status" value="1"/>
</dbReference>
<evidence type="ECO:0000256" key="3">
    <source>
        <dbReference type="SAM" id="MobiDB-lite"/>
    </source>
</evidence>
<evidence type="ECO:0000256" key="1">
    <source>
        <dbReference type="ARBA" id="ARBA00010061"/>
    </source>
</evidence>
<dbReference type="GO" id="GO:0005829">
    <property type="term" value="C:cytosol"/>
    <property type="evidence" value="ECO:0007669"/>
    <property type="project" value="TreeGrafter"/>
</dbReference>
<dbReference type="InterPro" id="IPR018477">
    <property type="entry name" value="BICD"/>
</dbReference>
<keyword evidence="2" id="KW-0175">Coiled coil</keyword>
<dbReference type="GO" id="GO:0070840">
    <property type="term" value="F:dynein complex binding"/>
    <property type="evidence" value="ECO:0007669"/>
    <property type="project" value="InterPro"/>
</dbReference>
<dbReference type="Pfam" id="PF09730">
    <property type="entry name" value="BicD"/>
    <property type="match status" value="1"/>
</dbReference>
<dbReference type="GO" id="GO:0048260">
    <property type="term" value="P:positive regulation of receptor-mediated endocytosis"/>
    <property type="evidence" value="ECO:0007669"/>
    <property type="project" value="TreeGrafter"/>
</dbReference>
<dbReference type="GO" id="GO:0072393">
    <property type="term" value="P:microtubule anchoring at microtubule organizing center"/>
    <property type="evidence" value="ECO:0007669"/>
    <property type="project" value="TreeGrafter"/>
</dbReference>
<protein>
    <submittedName>
        <fullName evidence="4">Uncharacterized protein</fullName>
    </submittedName>
</protein>
<dbReference type="GO" id="GO:0045505">
    <property type="term" value="F:dynein intermediate chain binding"/>
    <property type="evidence" value="ECO:0007669"/>
    <property type="project" value="TreeGrafter"/>
</dbReference>
<proteinExistence type="inferred from homology"/>
<dbReference type="GO" id="GO:0070507">
    <property type="term" value="P:regulation of microtubule cytoskeleton organization"/>
    <property type="evidence" value="ECO:0007669"/>
    <property type="project" value="TreeGrafter"/>
</dbReference>
<evidence type="ECO:0000313" key="5">
    <source>
        <dbReference type="Proteomes" id="UP000322234"/>
    </source>
</evidence>
<dbReference type="Proteomes" id="UP000322234">
    <property type="component" value="Unassembled WGS sequence"/>
</dbReference>
<dbReference type="PANTHER" id="PTHR31233">
    <property type="entry name" value="BICAUDAL D FAMILY MEMBER"/>
    <property type="match status" value="1"/>
</dbReference>
<evidence type="ECO:0000313" key="4">
    <source>
        <dbReference type="EMBL" id="MXQ79205.1"/>
    </source>
</evidence>
<dbReference type="EMBL" id="VBQZ03000001">
    <property type="protein sequence ID" value="MXQ79205.1"/>
    <property type="molecule type" value="Genomic_DNA"/>
</dbReference>
<dbReference type="GO" id="GO:0034452">
    <property type="term" value="F:dynactin binding"/>
    <property type="evidence" value="ECO:0007669"/>
    <property type="project" value="TreeGrafter"/>
</dbReference>
<keyword evidence="5" id="KW-1185">Reference proteome</keyword>
<gene>
    <name evidence="4" type="ORF">E5288_WYG000205</name>
</gene>
<sequence>MGPAWSGPPPRLGALPGVARPANPKEGQRTGTHVFPPGPEATGSSGVGAGAWRGAATRRGLTPPRERRNLPADGTASTPGARRATHWGPRHGLASTYGSGDGLAIPSVITAPPSSPVLDTSDIRKEPMNIYNLNAIIRDQIKHLQKAVDRSLELSRQGAAARELAPVVDKDKEALMKKILKSLLSTKREQIRHTEGGAESQQTGDLILLKLEKENSE</sequence>
<accession>A0A6B0QNK4</accession>